<dbReference type="SUPFAM" id="SSF55874">
    <property type="entry name" value="ATPase domain of HSP90 chaperone/DNA topoisomerase II/histidine kinase"/>
    <property type="match status" value="1"/>
</dbReference>
<dbReference type="EMBL" id="RZNH01000009">
    <property type="protein sequence ID" value="NOU59659.1"/>
    <property type="molecule type" value="Genomic_DNA"/>
</dbReference>
<dbReference type="PRINTS" id="PR00344">
    <property type="entry name" value="BCTRLSENSOR"/>
</dbReference>
<dbReference type="PANTHER" id="PTHR10098">
    <property type="entry name" value="RAPSYN-RELATED"/>
    <property type="match status" value="1"/>
</dbReference>
<feature type="repeat" description="TPR" evidence="4">
    <location>
        <begin position="170"/>
        <end position="203"/>
    </location>
</feature>
<dbReference type="Gene3D" id="1.25.40.10">
    <property type="entry name" value="Tetratricopeptide repeat domain"/>
    <property type="match status" value="2"/>
</dbReference>
<gene>
    <name evidence="7" type="ORF">ELS83_07495</name>
</gene>
<proteinExistence type="predicted"/>
<evidence type="ECO:0000256" key="3">
    <source>
        <dbReference type="ARBA" id="ARBA00022553"/>
    </source>
</evidence>
<dbReference type="PROSITE" id="PS50005">
    <property type="entry name" value="TPR"/>
    <property type="match status" value="4"/>
</dbReference>
<dbReference type="Pfam" id="PF00512">
    <property type="entry name" value="HisKA"/>
    <property type="match status" value="1"/>
</dbReference>
<protein>
    <recommendedName>
        <fullName evidence="2">histidine kinase</fullName>
        <ecNumber evidence="2">2.7.13.3</ecNumber>
    </recommendedName>
</protein>
<dbReference type="CDD" id="cd00082">
    <property type="entry name" value="HisKA"/>
    <property type="match status" value="1"/>
</dbReference>
<dbReference type="Pfam" id="PF13181">
    <property type="entry name" value="TPR_8"/>
    <property type="match status" value="1"/>
</dbReference>
<dbReference type="Gene3D" id="3.30.565.10">
    <property type="entry name" value="Histidine kinase-like ATPase, C-terminal domain"/>
    <property type="match status" value="1"/>
</dbReference>
<dbReference type="InterPro" id="IPR003661">
    <property type="entry name" value="HisK_dim/P_dom"/>
</dbReference>
<dbReference type="InterPro" id="IPR036097">
    <property type="entry name" value="HisK_dim/P_sf"/>
</dbReference>
<evidence type="ECO:0000256" key="5">
    <source>
        <dbReference type="SAM" id="Phobius"/>
    </source>
</evidence>
<dbReference type="SMART" id="SM00671">
    <property type="entry name" value="SEL1"/>
    <property type="match status" value="3"/>
</dbReference>
<feature type="repeat" description="TPR" evidence="4">
    <location>
        <begin position="330"/>
        <end position="363"/>
    </location>
</feature>
<comment type="catalytic activity">
    <reaction evidence="1">
        <text>ATP + protein L-histidine = ADP + protein N-phospho-L-histidine.</text>
        <dbReference type="EC" id="2.7.13.3"/>
    </reaction>
</comment>
<organism evidence="7 8">
    <name type="scientific">Marinifilum caeruleilacunae</name>
    <dbReference type="NCBI Taxonomy" id="2499076"/>
    <lineage>
        <taxon>Bacteria</taxon>
        <taxon>Pseudomonadati</taxon>
        <taxon>Bacteroidota</taxon>
        <taxon>Bacteroidia</taxon>
        <taxon>Marinilabiliales</taxon>
        <taxon>Marinifilaceae</taxon>
    </lineage>
</organism>
<dbReference type="SUPFAM" id="SSF47384">
    <property type="entry name" value="Homodimeric domain of signal transducing histidine kinase"/>
    <property type="match status" value="1"/>
</dbReference>
<dbReference type="InterPro" id="IPR006597">
    <property type="entry name" value="Sel1-like"/>
</dbReference>
<evidence type="ECO:0000256" key="4">
    <source>
        <dbReference type="PROSITE-ProRule" id="PRU00339"/>
    </source>
</evidence>
<keyword evidence="3" id="KW-0597">Phosphoprotein</keyword>
<dbReference type="InterPro" id="IPR011990">
    <property type="entry name" value="TPR-like_helical_dom_sf"/>
</dbReference>
<feature type="transmembrane region" description="Helical" evidence="5">
    <location>
        <begin position="488"/>
        <end position="508"/>
    </location>
</feature>
<dbReference type="SMART" id="SM00028">
    <property type="entry name" value="TPR"/>
    <property type="match status" value="8"/>
</dbReference>
<dbReference type="Proteomes" id="UP000732105">
    <property type="component" value="Unassembled WGS sequence"/>
</dbReference>
<feature type="repeat" description="TPR" evidence="4">
    <location>
        <begin position="90"/>
        <end position="123"/>
    </location>
</feature>
<dbReference type="Pfam" id="PF02518">
    <property type="entry name" value="HATPase_c"/>
    <property type="match status" value="1"/>
</dbReference>
<evidence type="ECO:0000256" key="2">
    <source>
        <dbReference type="ARBA" id="ARBA00012438"/>
    </source>
</evidence>
<dbReference type="InterPro" id="IPR003594">
    <property type="entry name" value="HATPase_dom"/>
</dbReference>
<dbReference type="SMART" id="SM00387">
    <property type="entry name" value="HATPase_c"/>
    <property type="match status" value="1"/>
</dbReference>
<dbReference type="InterPro" id="IPR036890">
    <property type="entry name" value="HATPase_C_sf"/>
</dbReference>
<accession>A0ABX1WUQ5</accession>
<evidence type="ECO:0000313" key="8">
    <source>
        <dbReference type="Proteomes" id="UP000732105"/>
    </source>
</evidence>
<dbReference type="PROSITE" id="PS50109">
    <property type="entry name" value="HIS_KIN"/>
    <property type="match status" value="1"/>
</dbReference>
<sequence length="780" mass="88974">MLISTLTNQMKKTTTLFLLIICTLSLMGQNASIDELKKQLSESTPESFERVDLLHDLTGKYFQENMDSAFYFVNQALLVSENIEYKQGLAKSNKLLGIYYYFEFDYQKAVSYYTKALDIYNKIHLLTESAKCTYNIGLCYWRQSLHDQAIAQFNKALQNFELQGNKALKAECLNNIGLVYWNQGEYQQALDYYNKSLSIFEDLDMQIGSSRCLFNMSQIYLRKGNYNAAFDYCNKSLRIVEKLSDKARIATRLNLLGLIHFNQKNYGKSIFKYKRALQINQEIGKLEGIGSCLNNLGLSHWKNGDLKNALKNCTEALGIFKEISFKAGMVDAHNNIGLIYLEEQNKKLALNHLYQALDVSESIGDKERISSTLFSLGSIYVSTKDYDKALQYSLKGLEIAETMGLLKTQRNLREQLSEIYASQKIYDKAYSNHVLYKALNDSIFNEENVKQLAMFEYQFELDKTKEAIALEQERKDIINEEKSKRQELISTIFLVCFVLMTILAVIAFKSYVQKQRANKLLAMQKTRMENAYKTQIAQKKEIQKIAQDLSISNQTKDKFFSIIAHDLRSPIASIMSFGELLWDESNEINEQNKKKYIEIIASESKLTLNLLDNLLNWAGSNSGRISAHPEHISINEIVDENLQFFKALSNIKNIRLQNSIKGKIEAYADYEMINTAVRNLVSNAIKFTSSGGLIEVKSRNGASNCTEIGISDSGIGMEEETMANLFKENSNFSTPGTRNEKGSGLGLQLCKEFIEKNEGNIYVESEKGVGTTFWFSLPLE</sequence>
<dbReference type="InterPro" id="IPR004358">
    <property type="entry name" value="Sig_transdc_His_kin-like_C"/>
</dbReference>
<dbReference type="InterPro" id="IPR019734">
    <property type="entry name" value="TPR_rpt"/>
</dbReference>
<evidence type="ECO:0000259" key="6">
    <source>
        <dbReference type="PROSITE" id="PS50109"/>
    </source>
</evidence>
<keyword evidence="8" id="KW-1185">Reference proteome</keyword>
<comment type="caution">
    <text evidence="7">The sequence shown here is derived from an EMBL/GenBank/DDBJ whole genome shotgun (WGS) entry which is preliminary data.</text>
</comment>
<reference evidence="7 8" key="1">
    <citation type="submission" date="2018-12" db="EMBL/GenBank/DDBJ databases">
        <title>Marinifilum JC070 sp. nov., a marine bacterium isolated from Yongle Blue Hole in the South China Sea.</title>
        <authorList>
            <person name="Fu T."/>
        </authorList>
    </citation>
    <scope>NUCLEOTIDE SEQUENCE [LARGE SCALE GENOMIC DNA]</scope>
    <source>
        <strain evidence="7 8">JC070</strain>
    </source>
</reference>
<keyword evidence="5" id="KW-1133">Transmembrane helix</keyword>
<name>A0ABX1WUQ5_9BACT</name>
<dbReference type="Pfam" id="PF13424">
    <property type="entry name" value="TPR_12"/>
    <property type="match status" value="3"/>
</dbReference>
<evidence type="ECO:0000313" key="7">
    <source>
        <dbReference type="EMBL" id="NOU59659.1"/>
    </source>
</evidence>
<dbReference type="SUPFAM" id="SSF48452">
    <property type="entry name" value="TPR-like"/>
    <property type="match status" value="2"/>
</dbReference>
<dbReference type="Gene3D" id="1.10.287.130">
    <property type="match status" value="1"/>
</dbReference>
<evidence type="ECO:0000256" key="1">
    <source>
        <dbReference type="ARBA" id="ARBA00000085"/>
    </source>
</evidence>
<keyword evidence="4" id="KW-0802">TPR repeat</keyword>
<keyword evidence="5" id="KW-0472">Membrane</keyword>
<feature type="domain" description="Histidine kinase" evidence="6">
    <location>
        <begin position="562"/>
        <end position="780"/>
    </location>
</feature>
<dbReference type="EC" id="2.7.13.3" evidence="2"/>
<dbReference type="PROSITE" id="PS50293">
    <property type="entry name" value="TPR_REGION"/>
    <property type="match status" value="1"/>
</dbReference>
<dbReference type="SMART" id="SM00388">
    <property type="entry name" value="HisKA"/>
    <property type="match status" value="1"/>
</dbReference>
<dbReference type="PANTHER" id="PTHR10098:SF108">
    <property type="entry name" value="TETRATRICOPEPTIDE REPEAT PROTEIN 28"/>
    <property type="match status" value="1"/>
</dbReference>
<keyword evidence="5" id="KW-0812">Transmembrane</keyword>
<dbReference type="InterPro" id="IPR005467">
    <property type="entry name" value="His_kinase_dom"/>
</dbReference>
<feature type="repeat" description="TPR" evidence="4">
    <location>
        <begin position="370"/>
        <end position="403"/>
    </location>
</feature>